<dbReference type="EMBL" id="JBHOMY010000003">
    <property type="protein sequence ID" value="MFC1455391.1"/>
    <property type="molecule type" value="Genomic_DNA"/>
</dbReference>
<gene>
    <name evidence="1" type="ORF">ACETIH_01245</name>
</gene>
<name>A0ABV6Y2A4_9HYPH</name>
<proteinExistence type="predicted"/>
<keyword evidence="2" id="KW-1185">Reference proteome</keyword>
<comment type="caution">
    <text evidence="1">The sequence shown here is derived from an EMBL/GenBank/DDBJ whole genome shotgun (WGS) entry which is preliminary data.</text>
</comment>
<organism evidence="1 2">
    <name type="scientific">Microvirga arabica</name>
    <dbReference type="NCBI Taxonomy" id="1128671"/>
    <lineage>
        <taxon>Bacteria</taxon>
        <taxon>Pseudomonadati</taxon>
        <taxon>Pseudomonadota</taxon>
        <taxon>Alphaproteobacteria</taxon>
        <taxon>Hyphomicrobiales</taxon>
        <taxon>Methylobacteriaceae</taxon>
        <taxon>Microvirga</taxon>
    </lineage>
</organism>
<accession>A0ABV6Y2A4</accession>
<evidence type="ECO:0000313" key="2">
    <source>
        <dbReference type="Proteomes" id="UP001593940"/>
    </source>
</evidence>
<evidence type="ECO:0000313" key="1">
    <source>
        <dbReference type="EMBL" id="MFC1455391.1"/>
    </source>
</evidence>
<dbReference type="RefSeq" id="WP_377028646.1">
    <property type="nucleotide sequence ID" value="NZ_JBHOMY010000003.1"/>
</dbReference>
<dbReference type="Proteomes" id="UP001593940">
    <property type="component" value="Unassembled WGS sequence"/>
</dbReference>
<protein>
    <submittedName>
        <fullName evidence="1">Helix-turn-helix transcriptional regulator</fullName>
    </submittedName>
</protein>
<sequence>MPDCALRCGSPAIDFLPPELARNRVLDSAQAAAFWGVSLPHWRRMYRLDQVPKPIKLSVRKLGWRVGDLVDALAARSA</sequence>
<reference evidence="1 2" key="1">
    <citation type="submission" date="2024-09" db="EMBL/GenBank/DDBJ databases">
        <title>Nodulacao em especies de Leguminosae Basais da Amazonia e Caracterizacao dos Rizobios e Bacterias Associadas aos Nodulos.</title>
        <authorList>
            <person name="Jambeiro I.C.A."/>
            <person name="Lopes I.S."/>
            <person name="Aguiar E.R.G.R."/>
            <person name="Santos A.F.J."/>
            <person name="Dos Santos J.M.F."/>
            <person name="Gross E."/>
        </authorList>
    </citation>
    <scope>NUCLEOTIDE SEQUENCE [LARGE SCALE GENOMIC DNA]</scope>
    <source>
        <strain evidence="1 2">BRUESC1165</strain>
    </source>
</reference>